<dbReference type="Gene3D" id="3.40.50.300">
    <property type="entry name" value="P-loop containing nucleotide triphosphate hydrolases"/>
    <property type="match status" value="2"/>
</dbReference>
<dbReference type="InterPro" id="IPR011545">
    <property type="entry name" value="DEAD/DEAH_box_helicase_dom"/>
</dbReference>
<comment type="caution">
    <text evidence="8">The sequence shown here is derived from an EMBL/GenBank/DDBJ whole genome shotgun (WGS) entry which is preliminary data.</text>
</comment>
<keyword evidence="1" id="KW-0547">Nucleotide-binding</keyword>
<dbReference type="PANTHER" id="PTHR47961">
    <property type="entry name" value="DNA POLYMERASE THETA, PUTATIVE (AFU_ORTHOLOGUE AFUA_1G05260)-RELATED"/>
    <property type="match status" value="1"/>
</dbReference>
<gene>
    <name evidence="8" type="ORF">HNQ40_001546</name>
</gene>
<keyword evidence="3 8" id="KW-0347">Helicase</keyword>
<dbReference type="EMBL" id="JACHGY010000001">
    <property type="protein sequence ID" value="MBB6429740.1"/>
    <property type="molecule type" value="Genomic_DNA"/>
</dbReference>
<proteinExistence type="predicted"/>
<evidence type="ECO:0000256" key="5">
    <source>
        <dbReference type="ARBA" id="ARBA00048988"/>
    </source>
</evidence>
<comment type="catalytic activity">
    <reaction evidence="5">
        <text>ATP + H2O = ADP + phosphate + H(+)</text>
        <dbReference type="Rhea" id="RHEA:13065"/>
        <dbReference type="ChEBI" id="CHEBI:15377"/>
        <dbReference type="ChEBI" id="CHEBI:15378"/>
        <dbReference type="ChEBI" id="CHEBI:30616"/>
        <dbReference type="ChEBI" id="CHEBI:43474"/>
        <dbReference type="ChEBI" id="CHEBI:456216"/>
        <dbReference type="EC" id="5.6.2.4"/>
    </reaction>
</comment>
<dbReference type="RefSeq" id="WP_184677303.1">
    <property type="nucleotide sequence ID" value="NZ_JACHGY010000001.1"/>
</dbReference>
<dbReference type="AlphaFoldDB" id="A0A7X0H5Q8"/>
<keyword evidence="2 8" id="KW-0378">Hydrolase</keyword>
<evidence type="ECO:0000259" key="6">
    <source>
        <dbReference type="PROSITE" id="PS51192"/>
    </source>
</evidence>
<dbReference type="Pfam" id="PF20470">
    <property type="entry name" value="HTH_61"/>
    <property type="match status" value="1"/>
</dbReference>
<sequence>MFTIDESIVGPELASWLKCWNIKEFTDVQQLAVNHGVHNGTSAIVCAPTSSGKTLVGELALASALKGDADALYLVSHKALAEQKYADFSRRFTSDQFGSHISVAISTGDREDGDIRSRLLISTYEKALGLLLSGRLRVSQTVIIADELQLLGDKYRGASVETLCTLLRQRKPKQFVGLTATAENPDEVADWMGCEVVHCAKRDVVLQQHICYAGQRYTVEFGQDEGSTTVDPTPSSNLHSFVRSLISRGQGPVLVFTETRNEARRYADEYSKQCNRDQKGIAISNQLELFSEPTESSQSLKSNAERRVAFHSADLTPDERNVIEQGFDKSDFDVCFATSTLSAGVNFPFRTVVFSKLFFTYRDDHKMSLGDYRNMSGRAGRLGLHPDGNAYLLPKNNAELAHANKLVAPANEKIISQLVSLSMRRTILGLVAAGTVSTRKEVETFFKNSFYWHQTQEHNPKLLEAIIKKAKDAATWLIDRHYLAQEDGAIQITSLGRATAQSGLLPETAGQFVDLLGNKGSQINDAFDDHQIGIIHWIASCPEFSSDTPTRFLPYPAGEVKAESKLFIQQNNLLTPLDPNDSKVIASVHALGLFMAGEGERKIQFVSRISSGYIHRLASDFAWILDGLSCISGAKELAIPQSTTNHLRMLARRIRWGVPVDGLDVLKIATRSRVPGFGRQRLMALTANGVGTIMDILKTPLDKLAKLIHGKERAESLIDALGQNLNDAAVPYAAAHVQAAGEVGLAEQVEACNQAIGTDYEDAIVELLRQELQLVVDVIDDGDRQNVPDFSLALNEKSLIIECKTVTKKPPLIDKRAAWEVVQKSADFDKSMHRVTLGKPDFDETSKKKAAAATDITLVRHEVFMEGLVRVLTGRLDAPSFIDWLAEPGVTELDRLPGNPTFVASSASQK</sequence>
<dbReference type="Pfam" id="PF00270">
    <property type="entry name" value="DEAD"/>
    <property type="match status" value="1"/>
</dbReference>
<accession>A0A7X0H5Q8</accession>
<dbReference type="InterPro" id="IPR046931">
    <property type="entry name" value="HTH_61"/>
</dbReference>
<dbReference type="Gene3D" id="1.10.3380.30">
    <property type="match status" value="1"/>
</dbReference>
<evidence type="ECO:0000313" key="9">
    <source>
        <dbReference type="Proteomes" id="UP000541810"/>
    </source>
</evidence>
<dbReference type="PROSITE" id="PS51194">
    <property type="entry name" value="HELICASE_CTER"/>
    <property type="match status" value="1"/>
</dbReference>
<dbReference type="PROSITE" id="PS51192">
    <property type="entry name" value="HELICASE_ATP_BIND_1"/>
    <property type="match status" value="1"/>
</dbReference>
<dbReference type="PANTHER" id="PTHR47961:SF1">
    <property type="entry name" value="ATP-DEPENDENT HELICASE MJ1401-RELATED"/>
    <property type="match status" value="1"/>
</dbReference>
<dbReference type="Proteomes" id="UP000541810">
    <property type="component" value="Unassembled WGS sequence"/>
</dbReference>
<keyword evidence="9" id="KW-1185">Reference proteome</keyword>
<protein>
    <submittedName>
        <fullName evidence="8">Helicase</fullName>
        <ecNumber evidence="8">3.6.4.-</ecNumber>
    </submittedName>
</protein>
<dbReference type="SMART" id="SM00490">
    <property type="entry name" value="HELICc"/>
    <property type="match status" value="1"/>
</dbReference>
<keyword evidence="4" id="KW-0067">ATP-binding</keyword>
<dbReference type="InterPro" id="IPR027417">
    <property type="entry name" value="P-loop_NTPase"/>
</dbReference>
<dbReference type="EC" id="3.6.4.-" evidence="8"/>
<dbReference type="GO" id="GO:0005524">
    <property type="term" value="F:ATP binding"/>
    <property type="evidence" value="ECO:0007669"/>
    <property type="project" value="UniProtKB-KW"/>
</dbReference>
<dbReference type="SUPFAM" id="SSF46785">
    <property type="entry name" value="Winged helix' DNA-binding domain"/>
    <property type="match status" value="1"/>
</dbReference>
<dbReference type="InterPro" id="IPR014001">
    <property type="entry name" value="Helicase_ATP-bd"/>
</dbReference>
<dbReference type="Pfam" id="PF00271">
    <property type="entry name" value="Helicase_C"/>
    <property type="match status" value="1"/>
</dbReference>
<name>A0A7X0H5Q8_9BACT</name>
<evidence type="ECO:0000256" key="1">
    <source>
        <dbReference type="ARBA" id="ARBA00022741"/>
    </source>
</evidence>
<dbReference type="GO" id="GO:0003676">
    <property type="term" value="F:nucleic acid binding"/>
    <property type="evidence" value="ECO:0007669"/>
    <property type="project" value="InterPro"/>
</dbReference>
<dbReference type="InterPro" id="IPR001650">
    <property type="entry name" value="Helicase_C-like"/>
</dbReference>
<dbReference type="GO" id="GO:0043138">
    <property type="term" value="F:3'-5' DNA helicase activity"/>
    <property type="evidence" value="ECO:0007669"/>
    <property type="project" value="UniProtKB-EC"/>
</dbReference>
<feature type="domain" description="Helicase ATP-binding" evidence="6">
    <location>
        <begin position="34"/>
        <end position="200"/>
    </location>
</feature>
<feature type="domain" description="Helicase C-terminal" evidence="7">
    <location>
        <begin position="237"/>
        <end position="427"/>
    </location>
</feature>
<evidence type="ECO:0000259" key="7">
    <source>
        <dbReference type="PROSITE" id="PS51194"/>
    </source>
</evidence>
<evidence type="ECO:0000313" key="8">
    <source>
        <dbReference type="EMBL" id="MBB6429740.1"/>
    </source>
</evidence>
<dbReference type="SUPFAM" id="SSF52540">
    <property type="entry name" value="P-loop containing nucleoside triphosphate hydrolases"/>
    <property type="match status" value="1"/>
</dbReference>
<dbReference type="GO" id="GO:0016787">
    <property type="term" value="F:hydrolase activity"/>
    <property type="evidence" value="ECO:0007669"/>
    <property type="project" value="UniProtKB-KW"/>
</dbReference>
<reference evidence="8 9" key="1">
    <citation type="submission" date="2020-08" db="EMBL/GenBank/DDBJ databases">
        <title>Genomic Encyclopedia of Type Strains, Phase IV (KMG-IV): sequencing the most valuable type-strain genomes for metagenomic binning, comparative biology and taxonomic classification.</title>
        <authorList>
            <person name="Goeker M."/>
        </authorList>
    </citation>
    <scope>NUCLEOTIDE SEQUENCE [LARGE SCALE GENOMIC DNA]</scope>
    <source>
        <strain evidence="8 9">DSM 103725</strain>
    </source>
</reference>
<evidence type="ECO:0000256" key="3">
    <source>
        <dbReference type="ARBA" id="ARBA00022806"/>
    </source>
</evidence>
<dbReference type="CDD" id="cd17921">
    <property type="entry name" value="DEXHc_Ski2"/>
    <property type="match status" value="1"/>
</dbReference>
<dbReference type="SMART" id="SM00487">
    <property type="entry name" value="DEXDc"/>
    <property type="match status" value="1"/>
</dbReference>
<evidence type="ECO:0000256" key="2">
    <source>
        <dbReference type="ARBA" id="ARBA00022801"/>
    </source>
</evidence>
<evidence type="ECO:0000256" key="4">
    <source>
        <dbReference type="ARBA" id="ARBA00022840"/>
    </source>
</evidence>
<dbReference type="InterPro" id="IPR050474">
    <property type="entry name" value="Hel308_SKI2-like"/>
</dbReference>
<dbReference type="SUPFAM" id="SSF158702">
    <property type="entry name" value="Sec63 N-terminal domain-like"/>
    <property type="match status" value="1"/>
</dbReference>
<organism evidence="8 9">
    <name type="scientific">Algisphaera agarilytica</name>
    <dbReference type="NCBI Taxonomy" id="1385975"/>
    <lineage>
        <taxon>Bacteria</taxon>
        <taxon>Pseudomonadati</taxon>
        <taxon>Planctomycetota</taxon>
        <taxon>Phycisphaerae</taxon>
        <taxon>Phycisphaerales</taxon>
        <taxon>Phycisphaeraceae</taxon>
        <taxon>Algisphaera</taxon>
    </lineage>
</organism>
<dbReference type="InterPro" id="IPR036390">
    <property type="entry name" value="WH_DNA-bd_sf"/>
</dbReference>